<dbReference type="InterPro" id="IPR000477">
    <property type="entry name" value="RT_dom"/>
</dbReference>
<dbReference type="EMBL" id="KE124799">
    <property type="protein sequence ID" value="EPB79124.1"/>
    <property type="molecule type" value="Genomic_DNA"/>
</dbReference>
<sequence>MCAVRRCRGGSVLEEGKVGAKFVNGFLASYYLLKQFVAIFCCFSSDFDIELQRVILHIKDNLHARTLVNLAPVRSSEQRTAGVKGAWEKRARKESGTKAKKGSTALEMRREPLPLQVGVTRAVANRIEVKLEEVESPSQVGFRRKHSTLNHVHLLKQSADKSKEYNFPDYVALVDNKKAFDSLEWNALWTALGRRGIHPELIEMLRKLYESSSTSVLVNSHQVPVTIRRGIKQGDTMSPKLFNVILQMVQSLKI</sequence>
<feature type="region of interest" description="Disordered" evidence="1">
    <location>
        <begin position="81"/>
        <end position="104"/>
    </location>
</feature>
<dbReference type="Proteomes" id="UP000054495">
    <property type="component" value="Unassembled WGS sequence"/>
</dbReference>
<name>A0A0D6M4P8_9BILA</name>
<dbReference type="Pfam" id="PF00078">
    <property type="entry name" value="RVT_1"/>
    <property type="match status" value="1"/>
</dbReference>
<feature type="domain" description="Reverse transcriptase" evidence="2">
    <location>
        <begin position="120"/>
        <end position="248"/>
    </location>
</feature>
<organism evidence="3 4">
    <name type="scientific">Ancylostoma ceylanicum</name>
    <dbReference type="NCBI Taxonomy" id="53326"/>
    <lineage>
        <taxon>Eukaryota</taxon>
        <taxon>Metazoa</taxon>
        <taxon>Ecdysozoa</taxon>
        <taxon>Nematoda</taxon>
        <taxon>Chromadorea</taxon>
        <taxon>Rhabditida</taxon>
        <taxon>Rhabditina</taxon>
        <taxon>Rhabditomorpha</taxon>
        <taxon>Strongyloidea</taxon>
        <taxon>Ancylostomatidae</taxon>
        <taxon>Ancylostomatinae</taxon>
        <taxon>Ancylostoma</taxon>
    </lineage>
</organism>
<feature type="compositionally biased region" description="Basic and acidic residues" evidence="1">
    <location>
        <begin position="86"/>
        <end position="97"/>
    </location>
</feature>
<evidence type="ECO:0000256" key="1">
    <source>
        <dbReference type="SAM" id="MobiDB-lite"/>
    </source>
</evidence>
<accession>A0A0D6M4P8</accession>
<dbReference type="PANTHER" id="PTHR19446">
    <property type="entry name" value="REVERSE TRANSCRIPTASES"/>
    <property type="match status" value="1"/>
</dbReference>
<evidence type="ECO:0000313" key="3">
    <source>
        <dbReference type="EMBL" id="EPB79124.1"/>
    </source>
</evidence>
<keyword evidence="4" id="KW-1185">Reference proteome</keyword>
<gene>
    <name evidence="3" type="ORF">ANCCEY_01763</name>
</gene>
<protein>
    <recommendedName>
        <fullName evidence="2">Reverse transcriptase domain-containing protein</fullName>
    </recommendedName>
</protein>
<reference evidence="3 4" key="1">
    <citation type="submission" date="2013-05" db="EMBL/GenBank/DDBJ databases">
        <title>Draft genome of the parasitic nematode Anyclostoma ceylanicum.</title>
        <authorList>
            <person name="Mitreva M."/>
        </authorList>
    </citation>
    <scope>NUCLEOTIDE SEQUENCE [LARGE SCALE GENOMIC DNA]</scope>
</reference>
<proteinExistence type="predicted"/>
<evidence type="ECO:0000259" key="2">
    <source>
        <dbReference type="Pfam" id="PF00078"/>
    </source>
</evidence>
<evidence type="ECO:0000313" key="4">
    <source>
        <dbReference type="Proteomes" id="UP000054495"/>
    </source>
</evidence>
<dbReference type="AlphaFoldDB" id="A0A0D6M4P8"/>